<evidence type="ECO:0000256" key="3">
    <source>
        <dbReference type="SAM" id="SignalP"/>
    </source>
</evidence>
<feature type="signal peptide" evidence="3">
    <location>
        <begin position="1"/>
        <end position="18"/>
    </location>
</feature>
<feature type="disulfide bond" evidence="2">
    <location>
        <begin position="58"/>
        <end position="85"/>
    </location>
</feature>
<evidence type="ECO:0000256" key="1">
    <source>
        <dbReference type="ARBA" id="ARBA00023157"/>
    </source>
</evidence>
<keyword evidence="1 2" id="KW-1015">Disulfide bond</keyword>
<evidence type="ECO:0000259" key="4">
    <source>
        <dbReference type="PROSITE" id="PS50923"/>
    </source>
</evidence>
<dbReference type="Pfam" id="PF00084">
    <property type="entry name" value="Sushi"/>
    <property type="match status" value="1"/>
</dbReference>
<keyword evidence="3" id="KW-0732">Signal</keyword>
<dbReference type="InterPro" id="IPR000436">
    <property type="entry name" value="Sushi_SCR_CCP_dom"/>
</dbReference>
<feature type="domain" description="Sushi" evidence="4">
    <location>
        <begin position="25"/>
        <end position="87"/>
    </location>
</feature>
<evidence type="ECO:0000256" key="2">
    <source>
        <dbReference type="PROSITE-ProRule" id="PRU00302"/>
    </source>
</evidence>
<dbReference type="EMBL" id="HAEB01013992">
    <property type="protein sequence ID" value="SBQ60519.1"/>
    <property type="molecule type" value="Transcribed_RNA"/>
</dbReference>
<dbReference type="SMART" id="SM00032">
    <property type="entry name" value="CCP"/>
    <property type="match status" value="1"/>
</dbReference>
<keyword evidence="2" id="KW-0768">Sushi</keyword>
<feature type="chain" id="PRO_5008370100" description="Sushi domain-containing protein" evidence="3">
    <location>
        <begin position="19"/>
        <end position="96"/>
    </location>
</feature>
<gene>
    <name evidence="5" type="primary">Nfu_g_1_023938</name>
</gene>
<sequence length="96" mass="10497">MKLWLVLLFLQLWGNVDISFSQNANTCVIGALHPHLFVAGMLPLNEKIQVGHKLRFMCGGGLKLVGSGETECSETGQWLPPFPTCSEVTAIRCPSI</sequence>
<dbReference type="CDD" id="cd00033">
    <property type="entry name" value="CCP"/>
    <property type="match status" value="1"/>
</dbReference>
<proteinExistence type="predicted"/>
<reference evidence="5" key="2">
    <citation type="submission" date="2016-06" db="EMBL/GenBank/DDBJ databases">
        <title>The genome of a short-lived fish provides insights into sex chromosome evolution and the genetic control of aging.</title>
        <authorList>
            <person name="Reichwald K."/>
            <person name="Felder M."/>
            <person name="Petzold A."/>
            <person name="Koch P."/>
            <person name="Groth M."/>
            <person name="Platzer M."/>
        </authorList>
    </citation>
    <scope>NUCLEOTIDE SEQUENCE</scope>
    <source>
        <tissue evidence="5">Brain</tissue>
    </source>
</reference>
<dbReference type="InterPro" id="IPR035976">
    <property type="entry name" value="Sushi/SCR/CCP_sf"/>
</dbReference>
<dbReference type="PROSITE" id="PS50923">
    <property type="entry name" value="SUSHI"/>
    <property type="match status" value="1"/>
</dbReference>
<reference evidence="5" key="1">
    <citation type="submission" date="2016-05" db="EMBL/GenBank/DDBJ databases">
        <authorList>
            <person name="Lavstsen T."/>
            <person name="Jespersen J.S."/>
        </authorList>
    </citation>
    <scope>NUCLEOTIDE SEQUENCE</scope>
    <source>
        <tissue evidence="5">Brain</tissue>
    </source>
</reference>
<comment type="caution">
    <text evidence="2">Lacks conserved residue(s) required for the propagation of feature annotation.</text>
</comment>
<evidence type="ECO:0000313" key="5">
    <source>
        <dbReference type="EMBL" id="SBQ60519.1"/>
    </source>
</evidence>
<dbReference type="SUPFAM" id="SSF57535">
    <property type="entry name" value="Complement control module/SCR domain"/>
    <property type="match status" value="1"/>
</dbReference>
<name>A0A1A8FQV5_9TELE</name>
<dbReference type="AlphaFoldDB" id="A0A1A8FQV5"/>
<protein>
    <recommendedName>
        <fullName evidence="4">Sushi domain-containing protein</fullName>
    </recommendedName>
</protein>
<dbReference type="Gene3D" id="2.10.70.10">
    <property type="entry name" value="Complement Module, domain 1"/>
    <property type="match status" value="1"/>
</dbReference>
<accession>A0A1A8FQV5</accession>
<feature type="non-terminal residue" evidence="5">
    <location>
        <position position="96"/>
    </location>
</feature>
<organism evidence="5">
    <name type="scientific">Nothobranchius korthausae</name>
    <dbReference type="NCBI Taxonomy" id="1143690"/>
    <lineage>
        <taxon>Eukaryota</taxon>
        <taxon>Metazoa</taxon>
        <taxon>Chordata</taxon>
        <taxon>Craniata</taxon>
        <taxon>Vertebrata</taxon>
        <taxon>Euteleostomi</taxon>
        <taxon>Actinopterygii</taxon>
        <taxon>Neopterygii</taxon>
        <taxon>Teleostei</taxon>
        <taxon>Neoteleostei</taxon>
        <taxon>Acanthomorphata</taxon>
        <taxon>Ovalentaria</taxon>
        <taxon>Atherinomorphae</taxon>
        <taxon>Cyprinodontiformes</taxon>
        <taxon>Nothobranchiidae</taxon>
        <taxon>Nothobranchius</taxon>
    </lineage>
</organism>